<name>A0A8J7Y634_9EURY</name>
<dbReference type="Proteomes" id="UP000766550">
    <property type="component" value="Unassembled WGS sequence"/>
</dbReference>
<dbReference type="EMBL" id="JAHQXF010000002">
    <property type="protein sequence ID" value="MBV0924742.1"/>
    <property type="molecule type" value="Genomic_DNA"/>
</dbReference>
<keyword evidence="2" id="KW-1185">Reference proteome</keyword>
<evidence type="ECO:0000313" key="1">
    <source>
        <dbReference type="EMBL" id="MBV0924742.1"/>
    </source>
</evidence>
<accession>A0A8J7Y634</accession>
<reference evidence="1 2" key="1">
    <citation type="submission" date="2021-06" db="EMBL/GenBank/DDBJ databases">
        <title>New haloarchaea isolates fom saline soil.</title>
        <authorList>
            <person name="Duran-Viseras A."/>
            <person name="Sanchez-Porro C.S."/>
            <person name="Ventosa A."/>
        </authorList>
    </citation>
    <scope>NUCLEOTIDE SEQUENCE [LARGE SCALE GENOMIC DNA]</scope>
    <source>
        <strain evidence="1 2">JCM 183640</strain>
    </source>
</reference>
<dbReference type="RefSeq" id="WP_217285649.1">
    <property type="nucleotide sequence ID" value="NZ_JAHQXF010000002.1"/>
</dbReference>
<proteinExistence type="predicted"/>
<sequence length="101" mass="11465">MSEQTQMIMVHYESIIHAAHAQYCESDGGTHALVLDKENNMLSYSPGGNYYDDDKIYATNLMIIDFNDDTDSPLEAVEYTEVTADTVEFYGETYDLEILYG</sequence>
<organism evidence="1 2">
    <name type="scientific">Haloarcula limicola</name>
    <dbReference type="NCBI Taxonomy" id="1429915"/>
    <lineage>
        <taxon>Archaea</taxon>
        <taxon>Methanobacteriati</taxon>
        <taxon>Methanobacteriota</taxon>
        <taxon>Stenosarchaea group</taxon>
        <taxon>Halobacteria</taxon>
        <taxon>Halobacteriales</taxon>
        <taxon>Haloarculaceae</taxon>
        <taxon>Haloarcula</taxon>
    </lineage>
</organism>
<protein>
    <submittedName>
        <fullName evidence="1">Uncharacterized protein</fullName>
    </submittedName>
</protein>
<evidence type="ECO:0000313" key="2">
    <source>
        <dbReference type="Proteomes" id="UP000766550"/>
    </source>
</evidence>
<gene>
    <name evidence="1" type="ORF">KTS45_11080</name>
</gene>
<dbReference type="AlphaFoldDB" id="A0A8J7Y634"/>
<comment type="caution">
    <text evidence="1">The sequence shown here is derived from an EMBL/GenBank/DDBJ whole genome shotgun (WGS) entry which is preliminary data.</text>
</comment>